<evidence type="ECO:0000313" key="3">
    <source>
        <dbReference type="Proteomes" id="UP001157186"/>
    </source>
</evidence>
<evidence type="ECO:0000313" key="2">
    <source>
        <dbReference type="EMBL" id="GLX76680.1"/>
    </source>
</evidence>
<keyword evidence="3" id="KW-1185">Reference proteome</keyword>
<accession>A0ABQ6GKZ5</accession>
<keyword evidence="1" id="KW-0812">Transmembrane</keyword>
<feature type="transmembrane region" description="Helical" evidence="1">
    <location>
        <begin position="36"/>
        <end position="55"/>
    </location>
</feature>
<comment type="caution">
    <text evidence="2">The sequence shown here is derived from an EMBL/GenBank/DDBJ whole genome shotgun (WGS) entry which is preliminary data.</text>
</comment>
<keyword evidence="1" id="KW-1133">Transmembrane helix</keyword>
<evidence type="ECO:0008006" key="4">
    <source>
        <dbReference type="Google" id="ProtNLM"/>
    </source>
</evidence>
<name>A0ABQ6GKZ5_9GAMM</name>
<dbReference type="RefSeq" id="WP_284242470.1">
    <property type="nucleotide sequence ID" value="NZ_BSST01000001.1"/>
</dbReference>
<dbReference type="Proteomes" id="UP001157186">
    <property type="component" value="Unassembled WGS sequence"/>
</dbReference>
<evidence type="ECO:0000256" key="1">
    <source>
        <dbReference type="SAM" id="Phobius"/>
    </source>
</evidence>
<keyword evidence="1" id="KW-0472">Membrane</keyword>
<feature type="transmembrane region" description="Helical" evidence="1">
    <location>
        <begin position="12"/>
        <end position="30"/>
    </location>
</feature>
<sequence>MVLNRVALDTEMIKLSISLSLLAFIPLLVIANEKGYTLLLVLAPLSYALLLIALFKKIKRPSAEIKGENLLIRNGLINEHVINRPLIESLIYEVGHVQRIIDPSASSFLGFKARKFINTEMHLLKVKLHGFSEWKIYINEVDNHIDDLRLYNFIKNHFYKVILSKKT</sequence>
<dbReference type="EMBL" id="BSST01000001">
    <property type="protein sequence ID" value="GLX76680.1"/>
    <property type="molecule type" value="Genomic_DNA"/>
</dbReference>
<gene>
    <name evidence="2" type="ORF">tinsulaeT_00200</name>
</gene>
<proteinExistence type="predicted"/>
<reference evidence="2 3" key="1">
    <citation type="submission" date="2023-03" db="EMBL/GenBank/DDBJ databases">
        <title>Draft genome sequence of Thalassotalea insulae KCTC 62186T.</title>
        <authorList>
            <person name="Sawabe T."/>
        </authorList>
    </citation>
    <scope>NUCLEOTIDE SEQUENCE [LARGE SCALE GENOMIC DNA]</scope>
    <source>
        <strain evidence="2 3">KCTC 62186</strain>
    </source>
</reference>
<protein>
    <recommendedName>
        <fullName evidence="4">DUF304 domain-containing protein</fullName>
    </recommendedName>
</protein>
<organism evidence="2 3">
    <name type="scientific">Thalassotalea insulae</name>
    <dbReference type="NCBI Taxonomy" id="2056778"/>
    <lineage>
        <taxon>Bacteria</taxon>
        <taxon>Pseudomonadati</taxon>
        <taxon>Pseudomonadota</taxon>
        <taxon>Gammaproteobacteria</taxon>
        <taxon>Alteromonadales</taxon>
        <taxon>Colwelliaceae</taxon>
        <taxon>Thalassotalea</taxon>
    </lineage>
</organism>